<keyword evidence="4" id="KW-1185">Reference proteome</keyword>
<dbReference type="EMBL" id="JAVRFD010000004">
    <property type="protein sequence ID" value="MDT0543014.1"/>
    <property type="molecule type" value="Genomic_DNA"/>
</dbReference>
<evidence type="ECO:0000313" key="3">
    <source>
        <dbReference type="EMBL" id="MDT0543014.1"/>
    </source>
</evidence>
<comment type="caution">
    <text evidence="3">The sequence shown here is derived from an EMBL/GenBank/DDBJ whole genome shotgun (WGS) entry which is preliminary data.</text>
</comment>
<feature type="compositionally biased region" description="Low complexity" evidence="1">
    <location>
        <begin position="650"/>
        <end position="664"/>
    </location>
</feature>
<reference evidence="3" key="1">
    <citation type="submission" date="2024-05" db="EMBL/GenBank/DDBJ databases">
        <title>30 novel species of actinomycetes from the DSMZ collection.</title>
        <authorList>
            <person name="Nouioui I."/>
        </authorList>
    </citation>
    <scope>NUCLEOTIDE SEQUENCE</scope>
    <source>
        <strain evidence="3">DSM 41529</strain>
    </source>
</reference>
<feature type="compositionally biased region" description="Low complexity" evidence="1">
    <location>
        <begin position="29"/>
        <end position="50"/>
    </location>
</feature>
<feature type="compositionally biased region" description="Low complexity" evidence="1">
    <location>
        <begin position="670"/>
        <end position="689"/>
    </location>
</feature>
<gene>
    <name evidence="3" type="ORF">RND15_09800</name>
</gene>
<organism evidence="3 4">
    <name type="scientific">Streptomyces lonegramiae</name>
    <dbReference type="NCBI Taxonomy" id="3075524"/>
    <lineage>
        <taxon>Bacteria</taxon>
        <taxon>Bacillati</taxon>
        <taxon>Actinomycetota</taxon>
        <taxon>Actinomycetes</taxon>
        <taxon>Kitasatosporales</taxon>
        <taxon>Streptomycetaceae</taxon>
        <taxon>Streptomyces</taxon>
    </lineage>
</organism>
<feature type="compositionally biased region" description="Basic and acidic residues" evidence="1">
    <location>
        <begin position="9"/>
        <end position="18"/>
    </location>
</feature>
<evidence type="ECO:0000256" key="1">
    <source>
        <dbReference type="SAM" id="MobiDB-lite"/>
    </source>
</evidence>
<evidence type="ECO:0000313" key="4">
    <source>
        <dbReference type="Proteomes" id="UP001180754"/>
    </source>
</evidence>
<feature type="transmembrane region" description="Helical" evidence="2">
    <location>
        <begin position="262"/>
        <end position="282"/>
    </location>
</feature>
<feature type="region of interest" description="Disordered" evidence="1">
    <location>
        <begin position="644"/>
        <end position="689"/>
    </location>
</feature>
<feature type="region of interest" description="Disordered" evidence="1">
    <location>
        <begin position="1"/>
        <end position="102"/>
    </location>
</feature>
<feature type="compositionally biased region" description="Basic and acidic residues" evidence="1">
    <location>
        <begin position="86"/>
        <end position="102"/>
    </location>
</feature>
<sequence length="689" mass="73576">MSLFTRSRQLPDRDKADAEEGPAPDVPSARPAPGEAAKGAADGDAAPAAKGDADDGAAKSGTDGDVAERDATGDTPPDAAPSADNAAEHSPPDAHDARDGRGWRDKYPVAARALAWGTTGVSVALVVIALLLPNQLPLITPGAFIRIPVEAVLGAGAVLLLTQLPTPVPRRVAAVFAGVFLGLLTILNLLDIGFNEFLGRGFNLVLDWILLDDAQSYLEDSLGSTTATFAVVGVVVLAVALLAVMTLACLRISNVMARNNAVATRATLVLGTAWIVSAAFGLQLSHLPLASRSTVALVENRVDRVKATMRDEREFAKVAAVDSYGDTPGDQLLTGLRGKDVIFTFIESYGRSAIEDPVIAPGVDAVLDEKTEELRDAGYAAKSGWLTSATYGGSSWLGHSTFLSGLWINNQNRYRTVTASDHLSLTRAFKRTGAWRTVGIMPGVTKEWPEGKFYGLDHVYDSRDLGYKGPKFSWSTMPDQYALTAFERLEHGKRHDKPLMSEIILTSSHQPWAPIPKMIGWDEVGDGSVYGDIKKEGKDPKDVFTDSTEVREEYGKSVQYSLNSLIDYVVKYGNKNTVLVFLGDHQPLARVSGNHASRDVPVAIVAHDPDVLKRISDWGWQDGLKPGQDTPVWRMDTFRDRFLNAYGPQPGSEAPNSGSPNSGSPGSGSSGSKPSGSKPSGSKTSGSSR</sequence>
<feature type="transmembrane region" description="Helical" evidence="2">
    <location>
        <begin position="138"/>
        <end position="161"/>
    </location>
</feature>
<proteinExistence type="predicted"/>
<feature type="transmembrane region" description="Helical" evidence="2">
    <location>
        <begin position="113"/>
        <end position="132"/>
    </location>
</feature>
<evidence type="ECO:0000256" key="2">
    <source>
        <dbReference type="SAM" id="Phobius"/>
    </source>
</evidence>
<keyword evidence="2" id="KW-1133">Transmembrane helix</keyword>
<feature type="transmembrane region" description="Helical" evidence="2">
    <location>
        <begin position="227"/>
        <end position="250"/>
    </location>
</feature>
<dbReference type="Proteomes" id="UP001180754">
    <property type="component" value="Unassembled WGS sequence"/>
</dbReference>
<feature type="compositionally biased region" description="Low complexity" evidence="1">
    <location>
        <begin position="73"/>
        <end position="85"/>
    </location>
</feature>
<keyword evidence="2" id="KW-0472">Membrane</keyword>
<dbReference type="SUPFAM" id="SSF53649">
    <property type="entry name" value="Alkaline phosphatase-like"/>
    <property type="match status" value="1"/>
</dbReference>
<dbReference type="InterPro" id="IPR017850">
    <property type="entry name" value="Alkaline_phosphatase_core_sf"/>
</dbReference>
<accession>A0ABU2XC33</accession>
<feature type="transmembrane region" description="Helical" evidence="2">
    <location>
        <begin position="173"/>
        <end position="194"/>
    </location>
</feature>
<keyword evidence="2" id="KW-0812">Transmembrane</keyword>
<protein>
    <submittedName>
        <fullName evidence="3">Sulfatase</fullName>
    </submittedName>
</protein>
<name>A0ABU2XC33_9ACTN</name>
<dbReference type="Gene3D" id="3.40.720.10">
    <property type="entry name" value="Alkaline Phosphatase, subunit A"/>
    <property type="match status" value="1"/>
</dbReference>
<dbReference type="RefSeq" id="WP_311723391.1">
    <property type="nucleotide sequence ID" value="NZ_JAVRFD010000004.1"/>
</dbReference>